<keyword evidence="5" id="KW-0001">2Fe-2S</keyword>
<dbReference type="GO" id="GO:0005506">
    <property type="term" value="F:iron ion binding"/>
    <property type="evidence" value="ECO:0007669"/>
    <property type="project" value="InterPro"/>
</dbReference>
<evidence type="ECO:0000256" key="3">
    <source>
        <dbReference type="ARBA" id="ARBA00005404"/>
    </source>
</evidence>
<evidence type="ECO:0000256" key="2">
    <source>
        <dbReference type="ARBA" id="ARBA00004370"/>
    </source>
</evidence>
<evidence type="ECO:0000256" key="10">
    <source>
        <dbReference type="ARBA" id="ARBA00023014"/>
    </source>
</evidence>
<keyword evidence="12" id="KW-0472">Membrane</keyword>
<dbReference type="Gene3D" id="4.10.260.20">
    <property type="entry name" value="Iron hydrogenase, small subunit"/>
    <property type="match status" value="1"/>
</dbReference>
<keyword evidence="11" id="KW-0520">NAD</keyword>
<sequence length="591" mass="65939">MVKVTIDNQTIMVEEGTKIIDAAKETGIIIPRLCFLREINEIGACRVCSVEVEGTDKLLTACNTVVEDGMVVKTNSPKVRRARRTNIEFILSQHDFSCATCVRSGNCSLQEIANDLNVDSMPYKIKYEKRAWNKDFPLQKDFSKCIKCMRCIQVCDKIQSLGIWDVVNSGSRTTVDVSHNRQIEDADCVLCGQCITHCPVGSLTTRNDTHRVYDAIEDENLITVVQVAPAVRAAWAENLNIEEKSATPSLMVAALKKIGFDYVFDTNFSADLTIMEEANEFLEVYTSGGRDLPMFTSCCPGWVRFMKSQYPDMVKYLSTSKSPQQMFGAVAKSYYADLLGVDANKICCISIMPCTAKKKEAEIETINDTEAQRDVDIVITTREMEKMIRAENLDFSKLKEESFDSPLGIGSGAGVIFGATGGVMEAALRSAYYFVTGKNPDPDSFVSVRGEEGWRESKFSIAGNELSVAVVSGLRNARELMDALIRGEVKYDFVEVMACPGGCSGGGGQPIKDGCELAYTRANKLYKLDKKMYLRYSHENPAIQKIYSEYLGKPNSEIAHKLLHTDHESWKMPLSPIFSMDEDSKFRYNFK</sequence>
<evidence type="ECO:0000259" key="15">
    <source>
        <dbReference type="PROSITE" id="PS51379"/>
    </source>
</evidence>
<dbReference type="InterPro" id="IPR017900">
    <property type="entry name" value="4Fe4S_Fe_S_CS"/>
</dbReference>
<keyword evidence="4" id="KW-0004">4Fe-4S</keyword>
<dbReference type="CDD" id="cd00207">
    <property type="entry name" value="fer2"/>
    <property type="match status" value="1"/>
</dbReference>
<keyword evidence="18" id="KW-1185">Reference proteome</keyword>
<evidence type="ECO:0000256" key="7">
    <source>
        <dbReference type="ARBA" id="ARBA00022737"/>
    </source>
</evidence>
<dbReference type="RefSeq" id="WP_091974200.1">
    <property type="nucleotide sequence ID" value="NZ_FODF01000002.1"/>
</dbReference>
<dbReference type="InterPro" id="IPR004108">
    <property type="entry name" value="Fe_hydrogenase_lsu_C"/>
</dbReference>
<dbReference type="InterPro" id="IPR050340">
    <property type="entry name" value="Cytosolic_Fe-S_CAF"/>
</dbReference>
<proteinExistence type="inferred from homology"/>
<comment type="similarity">
    <text evidence="3">Belongs to the complex I 75 kDa subunit family.</text>
</comment>
<dbReference type="GO" id="GO:0016020">
    <property type="term" value="C:membrane"/>
    <property type="evidence" value="ECO:0007669"/>
    <property type="project" value="UniProtKB-SubCell"/>
</dbReference>
<dbReference type="PROSITE" id="PS00198">
    <property type="entry name" value="4FE4S_FER_1"/>
    <property type="match status" value="1"/>
</dbReference>
<evidence type="ECO:0000256" key="6">
    <source>
        <dbReference type="ARBA" id="ARBA00022723"/>
    </source>
</evidence>
<dbReference type="SMART" id="SM00929">
    <property type="entry name" value="NADH-G_4Fe-4S_3"/>
    <property type="match status" value="1"/>
</dbReference>
<comment type="cofactor">
    <cofactor evidence="13">
        <name>[2Fe-2S] cluster</name>
        <dbReference type="ChEBI" id="CHEBI:190135"/>
    </cofactor>
</comment>
<dbReference type="EMBL" id="FODF01000002">
    <property type="protein sequence ID" value="SEN33091.1"/>
    <property type="molecule type" value="Genomic_DNA"/>
</dbReference>
<name>A0A1H8FMP8_9FIRM</name>
<keyword evidence="6" id="KW-0479">Metal-binding</keyword>
<dbReference type="InterPro" id="IPR019574">
    <property type="entry name" value="NADH_UbQ_OxRdtase_Gsu_4Fe4S-bd"/>
</dbReference>
<dbReference type="FunFam" id="3.30.70.20:FF:000035">
    <property type="entry name" value="Iron hydrogenase 1"/>
    <property type="match status" value="1"/>
</dbReference>
<dbReference type="PROSITE" id="PS51085">
    <property type="entry name" value="2FE2S_FER_2"/>
    <property type="match status" value="1"/>
</dbReference>
<comment type="cofactor">
    <cofactor evidence="1">
        <name>[4Fe-4S] cluster</name>
        <dbReference type="ChEBI" id="CHEBI:49883"/>
    </cofactor>
</comment>
<dbReference type="Pfam" id="PF02256">
    <property type="entry name" value="Fe_hyd_SSU"/>
    <property type="match status" value="1"/>
</dbReference>
<evidence type="ECO:0000256" key="8">
    <source>
        <dbReference type="ARBA" id="ARBA00022967"/>
    </source>
</evidence>
<feature type="domain" description="4Fe-4S ferredoxin-type" evidence="15">
    <location>
        <begin position="179"/>
        <end position="208"/>
    </location>
</feature>
<dbReference type="PROSITE" id="PS51839">
    <property type="entry name" value="4FE4S_HC3"/>
    <property type="match status" value="1"/>
</dbReference>
<evidence type="ECO:0000259" key="16">
    <source>
        <dbReference type="PROSITE" id="PS51839"/>
    </source>
</evidence>
<dbReference type="Pfam" id="PF12838">
    <property type="entry name" value="Fer4_7"/>
    <property type="match status" value="1"/>
</dbReference>
<dbReference type="STRING" id="215200.SAMN05216454_102183"/>
<dbReference type="SUPFAM" id="SSF53920">
    <property type="entry name" value="Fe-only hydrogenase"/>
    <property type="match status" value="1"/>
</dbReference>
<evidence type="ECO:0000256" key="4">
    <source>
        <dbReference type="ARBA" id="ARBA00022485"/>
    </source>
</evidence>
<evidence type="ECO:0000256" key="11">
    <source>
        <dbReference type="ARBA" id="ARBA00023027"/>
    </source>
</evidence>
<dbReference type="GO" id="GO:0051539">
    <property type="term" value="F:4 iron, 4 sulfur cluster binding"/>
    <property type="evidence" value="ECO:0007669"/>
    <property type="project" value="UniProtKB-KW"/>
</dbReference>
<dbReference type="GO" id="GO:0051537">
    <property type="term" value="F:2 iron, 2 sulfur cluster binding"/>
    <property type="evidence" value="ECO:0007669"/>
    <property type="project" value="UniProtKB-KW"/>
</dbReference>
<dbReference type="Gene3D" id="3.40.950.10">
    <property type="entry name" value="Fe-only Hydrogenase (Larger Subunit), Chain L, domain 3"/>
    <property type="match status" value="1"/>
</dbReference>
<dbReference type="SMART" id="SM00902">
    <property type="entry name" value="Fe_hyd_SSU"/>
    <property type="match status" value="1"/>
</dbReference>
<dbReference type="InterPro" id="IPR003149">
    <property type="entry name" value="Fe_hydrogenase_ssu"/>
</dbReference>
<protein>
    <submittedName>
        <fullName evidence="17">NADH-quinone oxidoreductase subunit G</fullName>
    </submittedName>
</protein>
<dbReference type="SUPFAM" id="SSF54862">
    <property type="entry name" value="4Fe-4S ferredoxins"/>
    <property type="match status" value="1"/>
</dbReference>
<keyword evidence="7" id="KW-0677">Repeat</keyword>
<dbReference type="OrthoDB" id="9805142at2"/>
<evidence type="ECO:0000256" key="5">
    <source>
        <dbReference type="ARBA" id="ARBA00022714"/>
    </source>
</evidence>
<dbReference type="Proteomes" id="UP000199512">
    <property type="component" value="Unassembled WGS sequence"/>
</dbReference>
<keyword evidence="10" id="KW-0411">Iron-sulfur</keyword>
<dbReference type="Gene3D" id="3.40.50.1780">
    <property type="match status" value="1"/>
</dbReference>
<dbReference type="Pfam" id="PF13510">
    <property type="entry name" value="Fer2_4"/>
    <property type="match status" value="1"/>
</dbReference>
<dbReference type="InterPro" id="IPR009016">
    <property type="entry name" value="Fe_hydrogenase"/>
</dbReference>
<dbReference type="AlphaFoldDB" id="A0A1H8FMP8"/>
<keyword evidence="9" id="KW-0408">Iron</keyword>
<evidence type="ECO:0000313" key="17">
    <source>
        <dbReference type="EMBL" id="SEN33091.1"/>
    </source>
</evidence>
<feature type="domain" description="2Fe-2S ferredoxin-type" evidence="14">
    <location>
        <begin position="1"/>
        <end position="78"/>
    </location>
</feature>
<accession>A0A1H8FMP8</accession>
<dbReference type="InterPro" id="IPR036010">
    <property type="entry name" value="2Fe-2S_ferredoxin-like_sf"/>
</dbReference>
<dbReference type="Gene3D" id="3.10.20.740">
    <property type="match status" value="1"/>
</dbReference>
<dbReference type="SUPFAM" id="SSF54292">
    <property type="entry name" value="2Fe-2S ferredoxin-like"/>
    <property type="match status" value="1"/>
</dbReference>
<dbReference type="Pfam" id="PF02906">
    <property type="entry name" value="Fe_hyd_lg_C"/>
    <property type="match status" value="1"/>
</dbReference>
<feature type="domain" description="4Fe-4S ferredoxin-type" evidence="15">
    <location>
        <begin position="136"/>
        <end position="166"/>
    </location>
</feature>
<dbReference type="InterPro" id="IPR013352">
    <property type="entry name" value="Fe_hydrogenase_subset"/>
</dbReference>
<dbReference type="NCBIfam" id="TIGR02512">
    <property type="entry name" value="FeFe_hydrog_A"/>
    <property type="match status" value="1"/>
</dbReference>
<evidence type="ECO:0000259" key="14">
    <source>
        <dbReference type="PROSITE" id="PS51085"/>
    </source>
</evidence>
<dbReference type="Gene3D" id="3.30.70.20">
    <property type="match status" value="1"/>
</dbReference>
<dbReference type="InterPro" id="IPR017896">
    <property type="entry name" value="4Fe4S_Fe-S-bd"/>
</dbReference>
<evidence type="ECO:0000313" key="18">
    <source>
        <dbReference type="Proteomes" id="UP000199512"/>
    </source>
</evidence>
<evidence type="ECO:0000256" key="13">
    <source>
        <dbReference type="ARBA" id="ARBA00034078"/>
    </source>
</evidence>
<dbReference type="PANTHER" id="PTHR11615">
    <property type="entry name" value="NITRATE, FORMATE, IRON DEHYDROGENASE"/>
    <property type="match status" value="1"/>
</dbReference>
<dbReference type="Pfam" id="PF10588">
    <property type="entry name" value="NADH-G_4Fe-4S_3"/>
    <property type="match status" value="1"/>
</dbReference>
<dbReference type="GO" id="GO:0008901">
    <property type="term" value="F:ferredoxin hydrogenase activity"/>
    <property type="evidence" value="ECO:0007669"/>
    <property type="project" value="InterPro"/>
</dbReference>
<dbReference type="FunFam" id="3.10.20.740:FF:000004">
    <property type="entry name" value="NADH-quinone oxidoreductase"/>
    <property type="match status" value="1"/>
</dbReference>
<keyword evidence="8" id="KW-1278">Translocase</keyword>
<dbReference type="InterPro" id="IPR001041">
    <property type="entry name" value="2Fe-2S_ferredoxin-type"/>
</dbReference>
<evidence type="ECO:0000256" key="1">
    <source>
        <dbReference type="ARBA" id="ARBA00001966"/>
    </source>
</evidence>
<comment type="subcellular location">
    <subcellularLocation>
        <location evidence="2">Membrane</location>
    </subcellularLocation>
</comment>
<evidence type="ECO:0000256" key="9">
    <source>
        <dbReference type="ARBA" id="ARBA00023004"/>
    </source>
</evidence>
<dbReference type="PROSITE" id="PS51379">
    <property type="entry name" value="4FE4S_FER_2"/>
    <property type="match status" value="2"/>
</dbReference>
<evidence type="ECO:0000256" key="12">
    <source>
        <dbReference type="ARBA" id="ARBA00023136"/>
    </source>
</evidence>
<organism evidence="17 18">
    <name type="scientific">Peptostreptococcus russellii</name>
    <dbReference type="NCBI Taxonomy" id="215200"/>
    <lineage>
        <taxon>Bacteria</taxon>
        <taxon>Bacillati</taxon>
        <taxon>Bacillota</taxon>
        <taxon>Clostridia</taxon>
        <taxon>Peptostreptococcales</taxon>
        <taxon>Peptostreptococcaceae</taxon>
        <taxon>Peptostreptococcus</taxon>
    </lineage>
</organism>
<gene>
    <name evidence="17" type="ORF">SAMN05216454_102183</name>
</gene>
<dbReference type="InterPro" id="IPR036991">
    <property type="entry name" value="Fe_hydrogenase_ssu_sf"/>
</dbReference>
<feature type="domain" description="4Fe-4S His(Cys)3-ligated-type" evidence="16">
    <location>
        <begin position="78"/>
        <end position="117"/>
    </location>
</feature>
<reference evidence="17 18" key="1">
    <citation type="submission" date="2016-10" db="EMBL/GenBank/DDBJ databases">
        <authorList>
            <person name="de Groot N.N."/>
        </authorList>
    </citation>
    <scope>NUCLEOTIDE SEQUENCE [LARGE SCALE GENOMIC DNA]</scope>
    <source>
        <strain evidence="17 18">Calf135</strain>
    </source>
</reference>